<dbReference type="InterPro" id="IPR020458">
    <property type="entry name" value="Znf_DskA_TraR_CS"/>
</dbReference>
<evidence type="ECO:0000313" key="7">
    <source>
        <dbReference type="EMBL" id="OGE27826.1"/>
    </source>
</evidence>
<reference evidence="7 8" key="1">
    <citation type="journal article" date="2016" name="Nat. Commun.">
        <title>Thousands of microbial genomes shed light on interconnected biogeochemical processes in an aquifer system.</title>
        <authorList>
            <person name="Anantharaman K."/>
            <person name="Brown C.T."/>
            <person name="Hug L.A."/>
            <person name="Sharon I."/>
            <person name="Castelle C.J."/>
            <person name="Probst A.J."/>
            <person name="Thomas B.C."/>
            <person name="Singh A."/>
            <person name="Wilkins M.J."/>
            <person name="Karaoz U."/>
            <person name="Brodie E.L."/>
            <person name="Williams K.H."/>
            <person name="Hubbard S.S."/>
            <person name="Banfield J.F."/>
        </authorList>
    </citation>
    <scope>NUCLEOTIDE SEQUENCE [LARGE SCALE GENOMIC DNA]</scope>
</reference>
<name>A0A1F5JGT8_9BACT</name>
<feature type="region of interest" description="Disordered" evidence="5">
    <location>
        <begin position="24"/>
        <end position="52"/>
    </location>
</feature>
<organism evidence="7 8">
    <name type="scientific">Candidatus Daviesbacteria bacterium RIFCSPHIGHO2_01_FULL_40_11</name>
    <dbReference type="NCBI Taxonomy" id="1797762"/>
    <lineage>
        <taxon>Bacteria</taxon>
        <taxon>Candidatus Daviesiibacteriota</taxon>
    </lineage>
</organism>
<evidence type="ECO:0000313" key="8">
    <source>
        <dbReference type="Proteomes" id="UP000177555"/>
    </source>
</evidence>
<dbReference type="PANTHER" id="PTHR33823">
    <property type="entry name" value="RNA POLYMERASE-BINDING TRANSCRIPTION FACTOR DKSA-RELATED"/>
    <property type="match status" value="1"/>
</dbReference>
<sequence>MLNFPKETLKFIKKYLRRQQKEVDKNLKEVSEDDPVKSPALAESSEPGTDSYIADTHAKSVVLEKQLKDTKTSIKAALLKIKNGVYGKCEKCGKQIGIGRLLAMPIAQYCVSCSNKISKRK</sequence>
<dbReference type="GO" id="GO:0008270">
    <property type="term" value="F:zinc ion binding"/>
    <property type="evidence" value="ECO:0007669"/>
    <property type="project" value="UniProtKB-KW"/>
</dbReference>
<keyword evidence="2" id="KW-0863">Zinc-finger</keyword>
<dbReference type="EMBL" id="MFCP01000028">
    <property type="protein sequence ID" value="OGE27826.1"/>
    <property type="molecule type" value="Genomic_DNA"/>
</dbReference>
<protein>
    <recommendedName>
        <fullName evidence="6">Zinc finger DksA/TraR C4-type domain-containing protein</fullName>
    </recommendedName>
</protein>
<evidence type="ECO:0000259" key="6">
    <source>
        <dbReference type="Pfam" id="PF01258"/>
    </source>
</evidence>
<dbReference type="PROSITE" id="PS51128">
    <property type="entry name" value="ZF_DKSA_2"/>
    <property type="match status" value="1"/>
</dbReference>
<evidence type="ECO:0000256" key="1">
    <source>
        <dbReference type="ARBA" id="ARBA00022723"/>
    </source>
</evidence>
<dbReference type="SUPFAM" id="SSF57716">
    <property type="entry name" value="Glucocorticoid receptor-like (DNA-binding domain)"/>
    <property type="match status" value="1"/>
</dbReference>
<dbReference type="Proteomes" id="UP000177555">
    <property type="component" value="Unassembled WGS sequence"/>
</dbReference>
<keyword evidence="1" id="KW-0479">Metal-binding</keyword>
<evidence type="ECO:0000256" key="2">
    <source>
        <dbReference type="ARBA" id="ARBA00022771"/>
    </source>
</evidence>
<evidence type="ECO:0000256" key="3">
    <source>
        <dbReference type="ARBA" id="ARBA00022833"/>
    </source>
</evidence>
<keyword evidence="3" id="KW-0862">Zinc</keyword>
<feature type="compositionally biased region" description="Basic and acidic residues" evidence="5">
    <location>
        <begin position="24"/>
        <end position="36"/>
    </location>
</feature>
<dbReference type="AlphaFoldDB" id="A0A1F5JGT8"/>
<dbReference type="Gene3D" id="1.20.120.910">
    <property type="entry name" value="DksA, coiled-coil domain"/>
    <property type="match status" value="1"/>
</dbReference>
<feature type="zinc finger region" description="dksA C4-type" evidence="4">
    <location>
        <begin position="89"/>
        <end position="113"/>
    </location>
</feature>
<evidence type="ECO:0000256" key="4">
    <source>
        <dbReference type="PROSITE-ProRule" id="PRU00510"/>
    </source>
</evidence>
<dbReference type="PANTHER" id="PTHR33823:SF4">
    <property type="entry name" value="GENERAL STRESS PROTEIN 16O"/>
    <property type="match status" value="1"/>
</dbReference>
<comment type="caution">
    <text evidence="7">The sequence shown here is derived from an EMBL/GenBank/DDBJ whole genome shotgun (WGS) entry which is preliminary data.</text>
</comment>
<dbReference type="InterPro" id="IPR000962">
    <property type="entry name" value="Znf_DskA_TraR"/>
</dbReference>
<evidence type="ECO:0000256" key="5">
    <source>
        <dbReference type="SAM" id="MobiDB-lite"/>
    </source>
</evidence>
<dbReference type="Pfam" id="PF01258">
    <property type="entry name" value="zf-dskA_traR"/>
    <property type="match status" value="1"/>
</dbReference>
<dbReference type="PROSITE" id="PS01102">
    <property type="entry name" value="ZF_DKSA_1"/>
    <property type="match status" value="1"/>
</dbReference>
<gene>
    <name evidence="7" type="ORF">A2867_01880</name>
</gene>
<proteinExistence type="predicted"/>
<feature type="domain" description="Zinc finger DksA/TraR C4-type" evidence="6">
    <location>
        <begin position="85"/>
        <end position="116"/>
    </location>
</feature>
<accession>A0A1F5JGT8</accession>